<proteinExistence type="predicted"/>
<evidence type="ECO:0000256" key="1">
    <source>
        <dbReference type="ARBA" id="ARBA00023002"/>
    </source>
</evidence>
<dbReference type="SUPFAM" id="SSF51679">
    <property type="entry name" value="Bacterial luciferase-like"/>
    <property type="match status" value="1"/>
</dbReference>
<evidence type="ECO:0000256" key="2">
    <source>
        <dbReference type="ARBA" id="ARBA00023033"/>
    </source>
</evidence>
<dbReference type="PANTHER" id="PTHR30137:SF8">
    <property type="entry name" value="BLR5498 PROTEIN"/>
    <property type="match status" value="1"/>
</dbReference>
<evidence type="ECO:0000259" key="3">
    <source>
        <dbReference type="Pfam" id="PF00296"/>
    </source>
</evidence>
<organism evidence="4">
    <name type="scientific">marine metagenome</name>
    <dbReference type="NCBI Taxonomy" id="408172"/>
    <lineage>
        <taxon>unclassified sequences</taxon>
        <taxon>metagenomes</taxon>
        <taxon>ecological metagenomes</taxon>
    </lineage>
</organism>
<dbReference type="GO" id="GO:0004497">
    <property type="term" value="F:monooxygenase activity"/>
    <property type="evidence" value="ECO:0007669"/>
    <property type="project" value="UniProtKB-KW"/>
</dbReference>
<keyword evidence="2" id="KW-0503">Monooxygenase</keyword>
<evidence type="ECO:0000313" key="4">
    <source>
        <dbReference type="EMBL" id="SVB19465.1"/>
    </source>
</evidence>
<dbReference type="InterPro" id="IPR011251">
    <property type="entry name" value="Luciferase-like_dom"/>
</dbReference>
<dbReference type="GO" id="GO:0016705">
    <property type="term" value="F:oxidoreductase activity, acting on paired donors, with incorporation or reduction of molecular oxygen"/>
    <property type="evidence" value="ECO:0007669"/>
    <property type="project" value="InterPro"/>
</dbReference>
<dbReference type="Pfam" id="PF00296">
    <property type="entry name" value="Bac_luciferase"/>
    <property type="match status" value="1"/>
</dbReference>
<dbReference type="GO" id="GO:0005829">
    <property type="term" value="C:cytosol"/>
    <property type="evidence" value="ECO:0007669"/>
    <property type="project" value="TreeGrafter"/>
</dbReference>
<dbReference type="Gene3D" id="3.20.20.30">
    <property type="entry name" value="Luciferase-like domain"/>
    <property type="match status" value="1"/>
</dbReference>
<sequence length="338" mass="37738">MKFGLFGGPQTQAAGANTEGTLGYREYGKYIVEAEKLGYSSAWLFEHHFSGFGQPSSSLNLLCYLAGITNTIRLGSAVVVLPWHNPILLAEQIGTLDVVSNGRYDFGVGRGYRNTEFHGFGIDHQEAGAIYRESMDIILRAWRETERWSYKSKRWEFNNIIVEPDTIQKPHPPLWQGAGSPESIRQAAQQGYSLLLDQILSFEDIGEKIAIYRSEVESLGRQFDPYSVGVTRGLMVAHNAKQRKAAHAVRNQFVSRVKALTSGAKSKSPTFNPVGEVKNETEMSENGAILGDKKEMIERVEKLYECGVRNILLHDLTGSTEALREFALEVSPKFTNKT</sequence>
<gene>
    <name evidence="4" type="ORF">METZ01_LOCUS172319</name>
</gene>
<protein>
    <recommendedName>
        <fullName evidence="3">Luciferase-like domain-containing protein</fullName>
    </recommendedName>
</protein>
<dbReference type="InterPro" id="IPR050766">
    <property type="entry name" value="Bact_Lucif_Oxidored"/>
</dbReference>
<reference evidence="4" key="1">
    <citation type="submission" date="2018-05" db="EMBL/GenBank/DDBJ databases">
        <authorList>
            <person name="Lanie J.A."/>
            <person name="Ng W.-L."/>
            <person name="Kazmierczak K.M."/>
            <person name="Andrzejewski T.M."/>
            <person name="Davidsen T.M."/>
            <person name="Wayne K.J."/>
            <person name="Tettelin H."/>
            <person name="Glass J.I."/>
            <person name="Rusch D."/>
            <person name="Podicherti R."/>
            <person name="Tsui H.-C.T."/>
            <person name="Winkler M.E."/>
        </authorList>
    </citation>
    <scope>NUCLEOTIDE SEQUENCE</scope>
</reference>
<accession>A0A382C053</accession>
<dbReference type="AlphaFoldDB" id="A0A382C053"/>
<keyword evidence="1" id="KW-0560">Oxidoreductase</keyword>
<dbReference type="PANTHER" id="PTHR30137">
    <property type="entry name" value="LUCIFERASE-LIKE MONOOXYGENASE"/>
    <property type="match status" value="1"/>
</dbReference>
<dbReference type="InterPro" id="IPR036661">
    <property type="entry name" value="Luciferase-like_sf"/>
</dbReference>
<feature type="domain" description="Luciferase-like" evidence="3">
    <location>
        <begin position="1"/>
        <end position="309"/>
    </location>
</feature>
<name>A0A382C053_9ZZZZ</name>
<dbReference type="EMBL" id="UINC01032199">
    <property type="protein sequence ID" value="SVB19465.1"/>
    <property type="molecule type" value="Genomic_DNA"/>
</dbReference>